<evidence type="ECO:0000259" key="1">
    <source>
        <dbReference type="Pfam" id="PF00154"/>
    </source>
</evidence>
<dbReference type="InterPro" id="IPR049428">
    <property type="entry name" value="RecA-like_N"/>
</dbReference>
<dbReference type="EMBL" id="PQAP01000100">
    <property type="protein sequence ID" value="PWB71884.1"/>
    <property type="molecule type" value="Genomic_DNA"/>
</dbReference>
<accession>A0A855X281</accession>
<protein>
    <recommendedName>
        <fullName evidence="1">RecA-like N-terminal domain-containing protein</fullName>
    </recommendedName>
</protein>
<dbReference type="Pfam" id="PF00154">
    <property type="entry name" value="RecA_N"/>
    <property type="match status" value="1"/>
</dbReference>
<evidence type="ECO:0000313" key="2">
    <source>
        <dbReference type="EMBL" id="PWB71884.1"/>
    </source>
</evidence>
<dbReference type="Gene3D" id="3.40.50.300">
    <property type="entry name" value="P-loop containing nucleotide triphosphate hydrolases"/>
    <property type="match status" value="1"/>
</dbReference>
<dbReference type="Proteomes" id="UP000250918">
    <property type="component" value="Unassembled WGS sequence"/>
</dbReference>
<sequence>MLYICAVVTDTMNIESTSDLKNLLARKWPEAVCPGSNWGETAFFTGHPAFDSLFPAAGIPYGQLIEITGDIGSGKTSMLFLLLSGITRKATVAYLDFSGSFFPGSAIACGVDINRVIVLCPHDKESVDRPFAAALRSAELIFRHHLASCVVFDLIGERGQLPLTLLHRLRMHTVRAKALVIFLTDQQSNLIPASTTSLKLQVTRNESGSLHVAVARSRISQEGISTEVTLHE</sequence>
<organism evidence="2 3">
    <name type="scientific">candidate division GN15 bacterium</name>
    <dbReference type="NCBI Taxonomy" id="2072418"/>
    <lineage>
        <taxon>Bacteria</taxon>
        <taxon>candidate division GN15</taxon>
    </lineage>
</organism>
<evidence type="ECO:0000313" key="3">
    <source>
        <dbReference type="Proteomes" id="UP000250918"/>
    </source>
</evidence>
<reference evidence="2 3" key="1">
    <citation type="journal article" date="2018" name="ISME J.">
        <title>A methanotrophic archaeon couples anaerobic oxidation of methane to Fe(III) reduction.</title>
        <authorList>
            <person name="Cai C."/>
            <person name="Leu A.O."/>
            <person name="Xie G.J."/>
            <person name="Guo J."/>
            <person name="Feng Y."/>
            <person name="Zhao J.X."/>
            <person name="Tyson G.W."/>
            <person name="Yuan Z."/>
            <person name="Hu S."/>
        </authorList>
    </citation>
    <scope>NUCLEOTIDE SEQUENCE [LARGE SCALE GENOMIC DNA]</scope>
    <source>
        <strain evidence="2">FeB_12</strain>
    </source>
</reference>
<gene>
    <name evidence="2" type="ORF">C3F09_07380</name>
</gene>
<name>A0A855X281_9BACT</name>
<dbReference type="SUPFAM" id="SSF52540">
    <property type="entry name" value="P-loop containing nucleoside triphosphate hydrolases"/>
    <property type="match status" value="1"/>
</dbReference>
<proteinExistence type="predicted"/>
<dbReference type="InterPro" id="IPR027417">
    <property type="entry name" value="P-loop_NTPase"/>
</dbReference>
<dbReference type="AlphaFoldDB" id="A0A855X281"/>
<comment type="caution">
    <text evidence="2">The sequence shown here is derived from an EMBL/GenBank/DDBJ whole genome shotgun (WGS) entry which is preliminary data.</text>
</comment>
<feature type="domain" description="RecA-like N-terminal" evidence="1">
    <location>
        <begin position="43"/>
        <end position="125"/>
    </location>
</feature>